<dbReference type="OrthoDB" id="2756615at2759"/>
<dbReference type="AlphaFoldDB" id="A0A9P6EHS4"/>
<reference evidence="3" key="1">
    <citation type="submission" date="2020-11" db="EMBL/GenBank/DDBJ databases">
        <authorList>
            <consortium name="DOE Joint Genome Institute"/>
            <person name="Ahrendt S."/>
            <person name="Riley R."/>
            <person name="Andreopoulos W."/>
            <person name="Labutti K."/>
            <person name="Pangilinan J."/>
            <person name="Ruiz-Duenas F.J."/>
            <person name="Barrasa J.M."/>
            <person name="Sanchez-Garcia M."/>
            <person name="Camarero S."/>
            <person name="Miyauchi S."/>
            <person name="Serrano A."/>
            <person name="Linde D."/>
            <person name="Babiker R."/>
            <person name="Drula E."/>
            <person name="Ayuso-Fernandez I."/>
            <person name="Pacheco R."/>
            <person name="Padilla G."/>
            <person name="Ferreira P."/>
            <person name="Barriuso J."/>
            <person name="Kellner H."/>
            <person name="Castanera R."/>
            <person name="Alfaro M."/>
            <person name="Ramirez L."/>
            <person name="Pisabarro A.G."/>
            <person name="Kuo A."/>
            <person name="Tritt A."/>
            <person name="Lipzen A."/>
            <person name="He G."/>
            <person name="Yan M."/>
            <person name="Ng V."/>
            <person name="Cullen D."/>
            <person name="Martin F."/>
            <person name="Rosso M.-N."/>
            <person name="Henrissat B."/>
            <person name="Hibbett D."/>
            <person name="Martinez A.T."/>
            <person name="Grigoriev I.V."/>
        </authorList>
    </citation>
    <scope>NUCLEOTIDE SEQUENCE</scope>
    <source>
        <strain evidence="3">CBS 506.95</strain>
    </source>
</reference>
<evidence type="ECO:0000256" key="2">
    <source>
        <dbReference type="SAM" id="Phobius"/>
    </source>
</evidence>
<comment type="caution">
    <text evidence="3">The sequence shown here is derived from an EMBL/GenBank/DDBJ whole genome shotgun (WGS) entry which is preliminary data.</text>
</comment>
<sequence>MSNSSIKKVSIIIDDLRGDAFTLSGGGSWTVKKADQWFNGTTQLLESATDSTDPKQLGTLRMSFNGTSVALFGTTPPSSSSQTMSVSIDGSTASNTSYSDPNPQTYRQWYQSPVLADGLHNLTLGNIAGTALDFAVVTVGPDTPLNAQTVIVDNDDPAMVYSKKKGKWRRNMSSFNSGPNPDGFGYGNTTHDTTYVGSSFSYNFSAVSIGVYGVFSWSQVGSLSMEFSIDGNPQKKDFVVTADTPQLKSEVGQEQNFLFYSFDFLLPGVHTLTVNVTDCQNLAFSFDYLTYAPNFATLSAMPDVGIAASDDDGTSGDGDSEKTKSSKGVIIGAVIAAVALLLLITGSAFFLRRRKRRNGGAGLMGKVNSNSKYTPSK</sequence>
<evidence type="ECO:0000313" key="4">
    <source>
        <dbReference type="Proteomes" id="UP000807306"/>
    </source>
</evidence>
<keyword evidence="2" id="KW-0812">Transmembrane</keyword>
<feature type="compositionally biased region" description="Low complexity" evidence="1">
    <location>
        <begin position="75"/>
        <end position="87"/>
    </location>
</feature>
<feature type="transmembrane region" description="Helical" evidence="2">
    <location>
        <begin position="329"/>
        <end position="351"/>
    </location>
</feature>
<evidence type="ECO:0000313" key="3">
    <source>
        <dbReference type="EMBL" id="KAF9529092.1"/>
    </source>
</evidence>
<dbReference type="Gene3D" id="2.60.120.260">
    <property type="entry name" value="Galactose-binding domain-like"/>
    <property type="match status" value="2"/>
</dbReference>
<dbReference type="Proteomes" id="UP000807306">
    <property type="component" value="Unassembled WGS sequence"/>
</dbReference>
<evidence type="ECO:0000256" key="1">
    <source>
        <dbReference type="SAM" id="MobiDB-lite"/>
    </source>
</evidence>
<dbReference type="Gene3D" id="1.20.5.510">
    <property type="entry name" value="Single helix bin"/>
    <property type="match status" value="1"/>
</dbReference>
<feature type="compositionally biased region" description="Polar residues" evidence="1">
    <location>
        <begin position="88"/>
        <end position="103"/>
    </location>
</feature>
<feature type="region of interest" description="Disordered" evidence="1">
    <location>
        <begin position="75"/>
        <end position="103"/>
    </location>
</feature>
<organism evidence="3 4">
    <name type="scientific">Crepidotus variabilis</name>
    <dbReference type="NCBI Taxonomy" id="179855"/>
    <lineage>
        <taxon>Eukaryota</taxon>
        <taxon>Fungi</taxon>
        <taxon>Dikarya</taxon>
        <taxon>Basidiomycota</taxon>
        <taxon>Agaricomycotina</taxon>
        <taxon>Agaricomycetes</taxon>
        <taxon>Agaricomycetidae</taxon>
        <taxon>Agaricales</taxon>
        <taxon>Agaricineae</taxon>
        <taxon>Crepidotaceae</taxon>
        <taxon>Crepidotus</taxon>
    </lineage>
</organism>
<proteinExistence type="predicted"/>
<dbReference type="EMBL" id="MU157848">
    <property type="protein sequence ID" value="KAF9529092.1"/>
    <property type="molecule type" value="Genomic_DNA"/>
</dbReference>
<gene>
    <name evidence="3" type="ORF">CPB83DRAFT_765783</name>
</gene>
<name>A0A9P6EHS4_9AGAR</name>
<accession>A0A9P6EHS4</accession>
<keyword evidence="4" id="KW-1185">Reference proteome</keyword>
<protein>
    <submittedName>
        <fullName evidence="3">Uncharacterized protein</fullName>
    </submittedName>
</protein>
<keyword evidence="2" id="KW-0472">Membrane</keyword>
<keyword evidence="2" id="KW-1133">Transmembrane helix</keyword>